<dbReference type="InParanoid" id="A0A1U8BE39"/>
<organism evidence="3 4">
    <name type="scientific">Nelumbo nucifera</name>
    <name type="common">Sacred lotus</name>
    <dbReference type="NCBI Taxonomy" id="4432"/>
    <lineage>
        <taxon>Eukaryota</taxon>
        <taxon>Viridiplantae</taxon>
        <taxon>Streptophyta</taxon>
        <taxon>Embryophyta</taxon>
        <taxon>Tracheophyta</taxon>
        <taxon>Spermatophyta</taxon>
        <taxon>Magnoliopsida</taxon>
        <taxon>Proteales</taxon>
        <taxon>Nelumbonaceae</taxon>
        <taxon>Nelumbo</taxon>
    </lineage>
</organism>
<evidence type="ECO:0000313" key="4">
    <source>
        <dbReference type="RefSeq" id="XP_010274960.1"/>
    </source>
</evidence>
<dbReference type="PANTHER" id="PTHR46929">
    <property type="entry name" value="EXPRESSED PROTEIN"/>
    <property type="match status" value="1"/>
</dbReference>
<proteinExistence type="predicted"/>
<dbReference type="KEGG" id="nnu:104610167"/>
<protein>
    <submittedName>
        <fullName evidence="4">L10-interacting MYB domain-containing protein-like</fullName>
    </submittedName>
</protein>
<evidence type="ECO:0000256" key="1">
    <source>
        <dbReference type="SAM" id="MobiDB-lite"/>
    </source>
</evidence>
<dbReference type="PANTHER" id="PTHR46929:SF29">
    <property type="entry name" value="MYB_SANT-LIKE DOMAIN-CONTAINING PROTEIN"/>
    <property type="match status" value="1"/>
</dbReference>
<feature type="domain" description="Myb/SANT-like" evidence="2">
    <location>
        <begin position="18"/>
        <end position="112"/>
    </location>
</feature>
<dbReference type="eggNOG" id="ENOG502S0Q6">
    <property type="taxonomic scope" value="Eukaryota"/>
</dbReference>
<dbReference type="Proteomes" id="UP000189703">
    <property type="component" value="Unplaced"/>
</dbReference>
<evidence type="ECO:0000259" key="2">
    <source>
        <dbReference type="Pfam" id="PF12776"/>
    </source>
</evidence>
<reference evidence="4" key="1">
    <citation type="submission" date="2025-08" db="UniProtKB">
        <authorList>
            <consortium name="RefSeq"/>
        </authorList>
    </citation>
    <scope>IDENTIFICATION</scope>
</reference>
<gene>
    <name evidence="4" type="primary">LOC104610167</name>
</gene>
<dbReference type="Pfam" id="PF12776">
    <property type="entry name" value="Myb_DNA-bind_3"/>
    <property type="match status" value="1"/>
</dbReference>
<sequence length="189" mass="21060">MDSIPSQDDVRSTRPNMSWTMNMDNLLIETLVEQANLGNKVDKSFKALAYDAAVRAISLAFRVDCTYNNITIHLKTIKKNLSTISNILNSSGFSWNDLTKTIDAEPKVWAEYIQAHPEAGKFRRKAINNYDQLAIVCGNDQVTGARAFTAREALRQKVTTSMTPNNIQTMHEPAYGELDEGENAGDSTL</sequence>
<dbReference type="OrthoDB" id="611564at2759"/>
<dbReference type="InterPro" id="IPR024752">
    <property type="entry name" value="Myb/SANT-like_dom"/>
</dbReference>
<dbReference type="OMA" id="TMHEPAY"/>
<name>A0A1U8BE39_NELNU</name>
<accession>A0A1U8BE39</accession>
<keyword evidence="3" id="KW-1185">Reference proteome</keyword>
<feature type="region of interest" description="Disordered" evidence="1">
    <location>
        <begin position="166"/>
        <end position="189"/>
    </location>
</feature>
<dbReference type="GeneID" id="104610167"/>
<dbReference type="RefSeq" id="XP_010274960.1">
    <property type="nucleotide sequence ID" value="XM_010276658.1"/>
</dbReference>
<dbReference type="AlphaFoldDB" id="A0A1U8BE39"/>
<evidence type="ECO:0000313" key="3">
    <source>
        <dbReference type="Proteomes" id="UP000189703"/>
    </source>
</evidence>